<dbReference type="Gene3D" id="3.30.429.10">
    <property type="entry name" value="Macrophage Migration Inhibitory Factor"/>
    <property type="match status" value="1"/>
</dbReference>
<proteinExistence type="predicted"/>
<evidence type="ECO:0000313" key="3">
    <source>
        <dbReference type="EMBL" id="AFQ44792.1"/>
    </source>
</evidence>
<dbReference type="SUPFAM" id="SSF55331">
    <property type="entry name" value="Tautomerase/MIF"/>
    <property type="match status" value="1"/>
</dbReference>
<gene>
    <name evidence="3" type="ordered locus">Desmer_2887</name>
</gene>
<dbReference type="GO" id="GO:0016853">
    <property type="term" value="F:isomerase activity"/>
    <property type="evidence" value="ECO:0007669"/>
    <property type="project" value="UniProtKB-KW"/>
</dbReference>
<dbReference type="RefSeq" id="WP_014903705.1">
    <property type="nucleotide sequence ID" value="NC_018515.1"/>
</dbReference>
<dbReference type="KEGG" id="dmi:Desmer_2887"/>
<dbReference type="EMBL" id="CP003629">
    <property type="protein sequence ID" value="AFQ44792.1"/>
    <property type="molecule type" value="Genomic_DNA"/>
</dbReference>
<dbReference type="NCBIfam" id="NF041920">
    <property type="entry name" value="DmpI"/>
    <property type="match status" value="1"/>
</dbReference>
<evidence type="ECO:0000313" key="4">
    <source>
        <dbReference type="Proteomes" id="UP000005262"/>
    </source>
</evidence>
<feature type="domain" description="4-oxalocrotonate tautomerase-like" evidence="2">
    <location>
        <begin position="2"/>
        <end position="57"/>
    </location>
</feature>
<dbReference type="InterPro" id="IPR014347">
    <property type="entry name" value="Tautomerase/MIF_sf"/>
</dbReference>
<reference evidence="4" key="2">
    <citation type="submission" date="2012-08" db="EMBL/GenBank/DDBJ databases">
        <title>Finished genome of Desulfosporosinus meridiei DSM 13257.</title>
        <authorList>
            <person name="Huntemann M."/>
            <person name="Wei C.-L."/>
            <person name="Han J."/>
            <person name="Detter J.C."/>
            <person name="Han C."/>
            <person name="Davenport K."/>
            <person name="Daligault H."/>
            <person name="Erkkila T."/>
            <person name="Gu W."/>
            <person name="Munk A.C.C."/>
            <person name="Teshima H."/>
            <person name="Xu Y."/>
            <person name="Chain P."/>
            <person name="Tapia R."/>
            <person name="Chen A."/>
            <person name="Krypides N."/>
            <person name="Mavromatis K."/>
            <person name="Markowitz V."/>
            <person name="Szeto E."/>
            <person name="Ivanova N."/>
            <person name="Mikhailova N."/>
            <person name="Ovchinnikova G."/>
            <person name="Pagani I."/>
            <person name="Pati A."/>
            <person name="Goodwin L."/>
            <person name="Peters L."/>
            <person name="Pitluck S."/>
            <person name="Woyke T."/>
            <person name="Pester M."/>
            <person name="Spring S."/>
            <person name="Ollivier B."/>
            <person name="Rattei T."/>
            <person name="Klenk H.-P."/>
            <person name="Wagner M."/>
            <person name="Loy A."/>
        </authorList>
    </citation>
    <scope>NUCLEOTIDE SEQUENCE [LARGE SCALE GENOMIC DNA]</scope>
    <source>
        <strain evidence="4">ATCC BAA-275 / DSM 13257 / NCIMB 13706 / S10</strain>
    </source>
</reference>
<keyword evidence="4" id="KW-1185">Reference proteome</keyword>
<dbReference type="OrthoDB" id="9804803at2"/>
<sequence>MPVITIDAGRMSKEQKAKLVKELASKASETLNIPVEAFVTIIRENDMDNIGSGNQLLSEKMGK</sequence>
<dbReference type="Pfam" id="PF01361">
    <property type="entry name" value="Tautomerase"/>
    <property type="match status" value="1"/>
</dbReference>
<evidence type="ECO:0000256" key="1">
    <source>
        <dbReference type="ARBA" id="ARBA00023235"/>
    </source>
</evidence>
<dbReference type="STRING" id="768704.Desmer_2887"/>
<reference evidence="3 4" key="1">
    <citation type="journal article" date="2012" name="J. Bacteriol.">
        <title>Complete genome sequences of Desulfosporosinus orientis DSM765T, Desulfosporosinus youngiae DSM17734T, Desulfosporosinus meridiei DSM13257T, and Desulfosporosinus acidiphilus DSM22704T.</title>
        <authorList>
            <person name="Pester M."/>
            <person name="Brambilla E."/>
            <person name="Alazard D."/>
            <person name="Rattei T."/>
            <person name="Weinmaier T."/>
            <person name="Han J."/>
            <person name="Lucas S."/>
            <person name="Lapidus A."/>
            <person name="Cheng J.F."/>
            <person name="Goodwin L."/>
            <person name="Pitluck S."/>
            <person name="Peters L."/>
            <person name="Ovchinnikova G."/>
            <person name="Teshima H."/>
            <person name="Detter J.C."/>
            <person name="Han C.S."/>
            <person name="Tapia R."/>
            <person name="Land M.L."/>
            <person name="Hauser L."/>
            <person name="Kyrpides N.C."/>
            <person name="Ivanova N.N."/>
            <person name="Pagani I."/>
            <person name="Huntmann M."/>
            <person name="Wei C.L."/>
            <person name="Davenport K.W."/>
            <person name="Daligault H."/>
            <person name="Chain P.S."/>
            <person name="Chen A."/>
            <person name="Mavromatis K."/>
            <person name="Markowitz V."/>
            <person name="Szeto E."/>
            <person name="Mikhailova N."/>
            <person name="Pati A."/>
            <person name="Wagner M."/>
            <person name="Woyke T."/>
            <person name="Ollivier B."/>
            <person name="Klenk H.P."/>
            <person name="Spring S."/>
            <person name="Loy A."/>
        </authorList>
    </citation>
    <scope>NUCLEOTIDE SEQUENCE [LARGE SCALE GENOMIC DNA]</scope>
    <source>
        <strain evidence="4">ATCC BAA-275 / DSM 13257 / NCIMB 13706 / S10</strain>
    </source>
</reference>
<keyword evidence="1" id="KW-0413">Isomerase</keyword>
<name>J7ISI2_DESMD</name>
<evidence type="ECO:0000259" key="2">
    <source>
        <dbReference type="Pfam" id="PF01361"/>
    </source>
</evidence>
<dbReference type="AlphaFoldDB" id="J7ISI2"/>
<dbReference type="eggNOG" id="COG1942">
    <property type="taxonomic scope" value="Bacteria"/>
</dbReference>
<dbReference type="Proteomes" id="UP000005262">
    <property type="component" value="Chromosome"/>
</dbReference>
<organism evidence="3 4">
    <name type="scientific">Desulfosporosinus meridiei (strain ATCC BAA-275 / DSM 13257 / KCTC 12902 / NCIMB 13706 / S10)</name>
    <dbReference type="NCBI Taxonomy" id="768704"/>
    <lineage>
        <taxon>Bacteria</taxon>
        <taxon>Bacillati</taxon>
        <taxon>Bacillota</taxon>
        <taxon>Clostridia</taxon>
        <taxon>Eubacteriales</taxon>
        <taxon>Desulfitobacteriaceae</taxon>
        <taxon>Desulfosporosinus</taxon>
    </lineage>
</organism>
<dbReference type="InterPro" id="IPR004370">
    <property type="entry name" value="4-OT-like_dom"/>
</dbReference>
<accession>J7ISI2</accession>
<dbReference type="HOGENOM" id="CLU_148073_2_1_9"/>
<protein>
    <submittedName>
        <fullName evidence="3">Uncharacterized protein, 4-oxalocrotonate tautomerase</fullName>
    </submittedName>
</protein>